<name>A0ABW3U999_9GAMM</name>
<reference evidence="2" key="1">
    <citation type="journal article" date="2019" name="Int. J. Syst. Evol. Microbiol.">
        <title>The Global Catalogue of Microorganisms (GCM) 10K type strain sequencing project: providing services to taxonomists for standard genome sequencing and annotation.</title>
        <authorList>
            <consortium name="The Broad Institute Genomics Platform"/>
            <consortium name="The Broad Institute Genome Sequencing Center for Infectious Disease"/>
            <person name="Wu L."/>
            <person name="Ma J."/>
        </authorList>
    </citation>
    <scope>NUCLEOTIDE SEQUENCE [LARGE SCALE GENOMIC DNA]</scope>
    <source>
        <strain evidence="2">CCUG 54356</strain>
    </source>
</reference>
<dbReference type="RefSeq" id="WP_230438489.1">
    <property type="nucleotide sequence ID" value="NZ_CP087715.1"/>
</dbReference>
<accession>A0ABW3U999</accession>
<dbReference type="Proteomes" id="UP001597264">
    <property type="component" value="Unassembled WGS sequence"/>
</dbReference>
<sequence>MTQLFGHKWVSQEGEIRNERGEYSRNFLFWARKTAHLSDTQWRRGMDHVEYKVREAARQGGDDEWPPSYAAFLGFCDPRPGSQMYKSFEPLKLPDKGAQERAQEAGARALDEMKSLFNEETA</sequence>
<evidence type="ECO:0000313" key="1">
    <source>
        <dbReference type="EMBL" id="MFD1216390.1"/>
    </source>
</evidence>
<comment type="caution">
    <text evidence="1">The sequence shown here is derived from an EMBL/GenBank/DDBJ whole genome shotgun (WGS) entry which is preliminary data.</text>
</comment>
<proteinExistence type="predicted"/>
<gene>
    <name evidence="1" type="ORF">ACFQ2X_07265</name>
</gene>
<keyword evidence="2" id="KW-1185">Reference proteome</keyword>
<organism evidence="1 2">
    <name type="scientific">Microbulbifer celer</name>
    <dbReference type="NCBI Taxonomy" id="435905"/>
    <lineage>
        <taxon>Bacteria</taxon>
        <taxon>Pseudomonadati</taxon>
        <taxon>Pseudomonadota</taxon>
        <taxon>Gammaproteobacteria</taxon>
        <taxon>Cellvibrionales</taxon>
        <taxon>Microbulbiferaceae</taxon>
        <taxon>Microbulbifer</taxon>
    </lineage>
</organism>
<dbReference type="EMBL" id="JBHTLR010000007">
    <property type="protein sequence ID" value="MFD1216390.1"/>
    <property type="molecule type" value="Genomic_DNA"/>
</dbReference>
<protein>
    <submittedName>
        <fullName evidence="1">Uncharacterized protein</fullName>
    </submittedName>
</protein>
<evidence type="ECO:0000313" key="2">
    <source>
        <dbReference type="Proteomes" id="UP001597264"/>
    </source>
</evidence>